<proteinExistence type="predicted"/>
<accession>A0A645FDE1</accession>
<dbReference type="AlphaFoldDB" id="A0A645FDE1"/>
<evidence type="ECO:0000313" key="1">
    <source>
        <dbReference type="EMBL" id="MPN11596.1"/>
    </source>
</evidence>
<name>A0A645FDE1_9ZZZZ</name>
<comment type="caution">
    <text evidence="1">The sequence shown here is derived from an EMBL/GenBank/DDBJ whole genome shotgun (WGS) entry which is preliminary data.</text>
</comment>
<protein>
    <submittedName>
        <fullName evidence="1">Uncharacterized protein</fullName>
    </submittedName>
</protein>
<reference evidence="1" key="1">
    <citation type="submission" date="2019-08" db="EMBL/GenBank/DDBJ databases">
        <authorList>
            <person name="Kucharzyk K."/>
            <person name="Murdoch R.W."/>
            <person name="Higgins S."/>
            <person name="Loffler F."/>
        </authorList>
    </citation>
    <scope>NUCLEOTIDE SEQUENCE</scope>
</reference>
<sequence length="176" mass="19814">MINCRSQHRAHDTELQQVLCTAIDVCPQIEHVTVPFLCRQDRTDCRTVDARKCFKDKAGDGHQSAGISSGHGGLCFARFNQIGDDPHRRILLRAHRIGRRFVHTHHLARMSNAQTRPKRGQCFAKQRQDGLFAPNQDHVYGGMTAQKGQRSRHGHDRAVIATHAVDCNGDTHRLLA</sequence>
<gene>
    <name evidence="1" type="ORF">SDC9_158899</name>
</gene>
<dbReference type="EMBL" id="VSSQ01057822">
    <property type="protein sequence ID" value="MPN11596.1"/>
    <property type="molecule type" value="Genomic_DNA"/>
</dbReference>
<organism evidence="1">
    <name type="scientific">bioreactor metagenome</name>
    <dbReference type="NCBI Taxonomy" id="1076179"/>
    <lineage>
        <taxon>unclassified sequences</taxon>
        <taxon>metagenomes</taxon>
        <taxon>ecological metagenomes</taxon>
    </lineage>
</organism>